<evidence type="ECO:0000259" key="6">
    <source>
        <dbReference type="Pfam" id="PF07980"/>
    </source>
</evidence>
<evidence type="ECO:0000256" key="4">
    <source>
        <dbReference type="ARBA" id="ARBA00023136"/>
    </source>
</evidence>
<gene>
    <name evidence="8" type="ORF">H6B30_11650</name>
</gene>
<sequence length="520" mass="58939">MKGLKTIIIIATAAMTLTACNDYLDIMPENALPTENMWKSKSDVESALFAGYYNLRSSIQTHLIPLGELRAGCVKRRSANDLDKLDIKPTSGDFTDWNIFYKVIADANGVIANAGKAQSNDATYTTEEMNSHLCEAYFLRALGYFYIVRNWRDAPLILQPVESDDMELYVTQSKESEIIAQIKKDLLTAIDLGAAKETFDTTWETKGRATIWAIYALMTDVCMWNQDFDEAITYADLILESKSPYAPRFMSTASHSSWFTIFNPGNSEESIFELQFSSIMPDGSGYQTNDLPTLFYNDNTTTYMLSQTLTQELNQDASQILTRFNGDIDMYGRTRYGSYVAQENSLTGYVWKYLGGTTITEPRTTEYYDPNFIIYRVAEIMLMKAEALVMRNMGENTEDNTAAIELVNQIRQRTNLQDATVSPSSGLSAIMNAIIHENIMEFIGEGRTWYDLLRVGRYKDPSGTVDFTSEFFINNVSTYNETAGGSKIRSVLLDENAWYLPVNDEEILHNDKLVQNPYYE</sequence>
<keyword evidence="4" id="KW-0472">Membrane</keyword>
<dbReference type="GO" id="GO:0009279">
    <property type="term" value="C:cell outer membrane"/>
    <property type="evidence" value="ECO:0007669"/>
    <property type="project" value="UniProtKB-SubCell"/>
</dbReference>
<dbReference type="AlphaFoldDB" id="A0A939B5C8"/>
<evidence type="ECO:0000256" key="3">
    <source>
        <dbReference type="ARBA" id="ARBA00022729"/>
    </source>
</evidence>
<dbReference type="PROSITE" id="PS51257">
    <property type="entry name" value="PROKAR_LIPOPROTEIN"/>
    <property type="match status" value="1"/>
</dbReference>
<feature type="domain" description="SusD-like N-terminal" evidence="7">
    <location>
        <begin position="22"/>
        <end position="219"/>
    </location>
</feature>
<proteinExistence type="inferred from homology"/>
<dbReference type="InterPro" id="IPR033985">
    <property type="entry name" value="SusD-like_N"/>
</dbReference>
<comment type="subcellular location">
    <subcellularLocation>
        <location evidence="1">Cell outer membrane</location>
    </subcellularLocation>
</comment>
<evidence type="ECO:0000256" key="1">
    <source>
        <dbReference type="ARBA" id="ARBA00004442"/>
    </source>
</evidence>
<keyword evidence="5" id="KW-0998">Cell outer membrane</keyword>
<keyword evidence="3" id="KW-0732">Signal</keyword>
<dbReference type="SUPFAM" id="SSF48452">
    <property type="entry name" value="TPR-like"/>
    <property type="match status" value="1"/>
</dbReference>
<dbReference type="InterPro" id="IPR011990">
    <property type="entry name" value="TPR-like_helical_dom_sf"/>
</dbReference>
<organism evidence="8 9">
    <name type="scientific">Marseilla massiliensis</name>
    <dbReference type="NCBI Taxonomy" id="1841864"/>
    <lineage>
        <taxon>Bacteria</taxon>
        <taxon>Pseudomonadati</taxon>
        <taxon>Bacteroidota</taxon>
        <taxon>Bacteroidia</taxon>
        <taxon>Bacteroidales</taxon>
        <taxon>Prevotellaceae</taxon>
        <taxon>Marseilla</taxon>
    </lineage>
</organism>
<dbReference type="InterPro" id="IPR012944">
    <property type="entry name" value="SusD_RagB_dom"/>
</dbReference>
<dbReference type="EMBL" id="JACJJL010000020">
    <property type="protein sequence ID" value="MBM6662396.1"/>
    <property type="molecule type" value="Genomic_DNA"/>
</dbReference>
<accession>A0A939B5C8</accession>
<dbReference type="CDD" id="cd08977">
    <property type="entry name" value="SusD"/>
    <property type="match status" value="1"/>
</dbReference>
<protein>
    <submittedName>
        <fullName evidence="8">RagB/SusD family nutrient uptake outer membrane protein</fullName>
    </submittedName>
</protein>
<name>A0A939B5C8_9BACT</name>
<dbReference type="RefSeq" id="WP_205110776.1">
    <property type="nucleotide sequence ID" value="NZ_CAWUJD010000001.1"/>
</dbReference>
<feature type="domain" description="RagB/SusD" evidence="6">
    <location>
        <begin position="302"/>
        <end position="519"/>
    </location>
</feature>
<reference evidence="8 9" key="1">
    <citation type="journal article" date="2021" name="Sci. Rep.">
        <title>The distribution of antibiotic resistance genes in chicken gut microbiota commensals.</title>
        <authorList>
            <person name="Juricova H."/>
            <person name="Matiasovicova J."/>
            <person name="Kubasova T."/>
            <person name="Cejkova D."/>
            <person name="Rychlik I."/>
        </authorList>
    </citation>
    <scope>NUCLEOTIDE SEQUENCE [LARGE SCALE GENOMIC DNA]</scope>
    <source>
        <strain evidence="8 9">An819</strain>
    </source>
</reference>
<dbReference type="Gene3D" id="1.25.40.390">
    <property type="match status" value="1"/>
</dbReference>
<keyword evidence="9" id="KW-1185">Reference proteome</keyword>
<evidence type="ECO:0000313" key="8">
    <source>
        <dbReference type="EMBL" id="MBM6662396.1"/>
    </source>
</evidence>
<evidence type="ECO:0000313" key="9">
    <source>
        <dbReference type="Proteomes" id="UP000764045"/>
    </source>
</evidence>
<dbReference type="Proteomes" id="UP000764045">
    <property type="component" value="Unassembled WGS sequence"/>
</dbReference>
<dbReference type="Pfam" id="PF07980">
    <property type="entry name" value="SusD_RagB"/>
    <property type="match status" value="1"/>
</dbReference>
<evidence type="ECO:0000259" key="7">
    <source>
        <dbReference type="Pfam" id="PF14322"/>
    </source>
</evidence>
<evidence type="ECO:0000256" key="5">
    <source>
        <dbReference type="ARBA" id="ARBA00023237"/>
    </source>
</evidence>
<evidence type="ECO:0000256" key="2">
    <source>
        <dbReference type="ARBA" id="ARBA00006275"/>
    </source>
</evidence>
<comment type="similarity">
    <text evidence="2">Belongs to the SusD family.</text>
</comment>
<dbReference type="Pfam" id="PF14322">
    <property type="entry name" value="SusD-like_3"/>
    <property type="match status" value="1"/>
</dbReference>
<comment type="caution">
    <text evidence="8">The sequence shown here is derived from an EMBL/GenBank/DDBJ whole genome shotgun (WGS) entry which is preliminary data.</text>
</comment>